<dbReference type="InterPro" id="IPR025959">
    <property type="entry name" value="Winged_HTH_dom"/>
</dbReference>
<feature type="domain" description="Winged helix-turn helix" evidence="1">
    <location>
        <begin position="97"/>
        <end position="150"/>
    </location>
</feature>
<evidence type="ECO:0000259" key="1">
    <source>
        <dbReference type="Pfam" id="PF13592"/>
    </source>
</evidence>
<keyword evidence="3" id="KW-1185">Reference proteome</keyword>
<sequence length="155" mass="18074">MEIKKVYKKTHTHKDRGRLLCVKLRVVNGLSLKEISNITEYSLSAVSHVVNLYNRYGIQKVLVKKYGGNHRNMTPEEEKEFLEPFRQQALSGEILEVSEIITAYSNKLNKKVSKSTVYDLLHRNGWRKVMPRSKHPNKADDETIEVYKKNVWKSS</sequence>
<accession>A0ABW8SHH2</accession>
<evidence type="ECO:0000313" key="3">
    <source>
        <dbReference type="Proteomes" id="UP001623660"/>
    </source>
</evidence>
<name>A0ABW8SHH2_9CLOT</name>
<protein>
    <submittedName>
        <fullName evidence="2">Transposase</fullName>
    </submittedName>
</protein>
<gene>
    <name evidence="2" type="ORF">ACJDU8_01780</name>
</gene>
<reference evidence="2 3" key="1">
    <citation type="submission" date="2024-11" db="EMBL/GenBank/DDBJ databases">
        <authorList>
            <person name="Heng Y.C."/>
            <person name="Lim A.C.H."/>
            <person name="Lee J.K.Y."/>
            <person name="Kittelmann S."/>
        </authorList>
    </citation>
    <scope>NUCLEOTIDE SEQUENCE [LARGE SCALE GENOMIC DNA]</scope>
    <source>
        <strain evidence="2 3">WILCCON 0269</strain>
    </source>
</reference>
<dbReference type="Proteomes" id="UP001623660">
    <property type="component" value="Unassembled WGS sequence"/>
</dbReference>
<proteinExistence type="predicted"/>
<organism evidence="2 3">
    <name type="scientific">Candidatus Clostridium eludens</name>
    <dbReference type="NCBI Taxonomy" id="3381663"/>
    <lineage>
        <taxon>Bacteria</taxon>
        <taxon>Bacillati</taxon>
        <taxon>Bacillota</taxon>
        <taxon>Clostridia</taxon>
        <taxon>Eubacteriales</taxon>
        <taxon>Clostridiaceae</taxon>
        <taxon>Clostridium</taxon>
    </lineage>
</organism>
<comment type="caution">
    <text evidence="2">The sequence shown here is derived from an EMBL/GenBank/DDBJ whole genome shotgun (WGS) entry which is preliminary data.</text>
</comment>
<dbReference type="RefSeq" id="WP_406790430.1">
    <property type="nucleotide sequence ID" value="NZ_JBJHZX010000002.1"/>
</dbReference>
<dbReference type="InterPro" id="IPR009057">
    <property type="entry name" value="Homeodomain-like_sf"/>
</dbReference>
<evidence type="ECO:0000313" key="2">
    <source>
        <dbReference type="EMBL" id="MFL0194310.1"/>
    </source>
</evidence>
<dbReference type="Pfam" id="PF13592">
    <property type="entry name" value="HTH_33"/>
    <property type="match status" value="1"/>
</dbReference>
<dbReference type="SUPFAM" id="SSF46689">
    <property type="entry name" value="Homeodomain-like"/>
    <property type="match status" value="1"/>
</dbReference>
<dbReference type="EMBL" id="JBJHZX010000002">
    <property type="protein sequence ID" value="MFL0194310.1"/>
    <property type="molecule type" value="Genomic_DNA"/>
</dbReference>